<dbReference type="AlphaFoldDB" id="A0A2K8SZ37"/>
<evidence type="ECO:0000313" key="1">
    <source>
        <dbReference type="EMBL" id="AUB40706.1"/>
    </source>
</evidence>
<accession>A0A2K8SZ37</accession>
<dbReference type="EMBL" id="CP024785">
    <property type="protein sequence ID" value="AUB40706.1"/>
    <property type="molecule type" value="Genomic_DNA"/>
</dbReference>
<evidence type="ECO:0000313" key="2">
    <source>
        <dbReference type="Proteomes" id="UP000232003"/>
    </source>
</evidence>
<name>A0A2K8SZ37_9NOSO</name>
<reference evidence="1 2" key="1">
    <citation type="submission" date="2017-11" db="EMBL/GenBank/DDBJ databases">
        <title>Complete genome of a free-living desiccation-tolerant cyanobacterium and its photosynthetic adaptation to extreme terrestrial habitat.</title>
        <authorList>
            <person name="Shang J."/>
        </authorList>
    </citation>
    <scope>NUCLEOTIDE SEQUENCE [LARGE SCALE GENOMIC DNA]</scope>
    <source>
        <strain evidence="1 2">CCNUN1</strain>
    </source>
</reference>
<keyword evidence="2" id="KW-1185">Reference proteome</keyword>
<dbReference type="Proteomes" id="UP000232003">
    <property type="component" value="Chromosome"/>
</dbReference>
<dbReference type="KEGG" id="nfl:COO91_06729"/>
<protein>
    <submittedName>
        <fullName evidence="1">Uncharacterized protein</fullName>
    </submittedName>
</protein>
<proteinExistence type="predicted"/>
<gene>
    <name evidence="1" type="ORF">COO91_06729</name>
</gene>
<organism evidence="1 2">
    <name type="scientific">Nostoc flagelliforme CCNUN1</name>
    <dbReference type="NCBI Taxonomy" id="2038116"/>
    <lineage>
        <taxon>Bacteria</taxon>
        <taxon>Bacillati</taxon>
        <taxon>Cyanobacteriota</taxon>
        <taxon>Cyanophyceae</taxon>
        <taxon>Nostocales</taxon>
        <taxon>Nostocaceae</taxon>
        <taxon>Nostoc</taxon>
    </lineage>
</organism>
<sequence length="40" mass="4179">MGDACFPIGKVLSGKSPFGLVTVIMLWITASRGNLQSALV</sequence>